<dbReference type="PANTHER" id="PTHR36110">
    <property type="entry name" value="RING-CLEAVING DIOXYGENASE MHQE-RELATED"/>
    <property type="match status" value="1"/>
</dbReference>
<evidence type="ECO:0000256" key="1">
    <source>
        <dbReference type="ARBA" id="ARBA00022723"/>
    </source>
</evidence>
<name>A0A150P3V4_SORCE</name>
<dbReference type="GO" id="GO:0046872">
    <property type="term" value="F:metal ion binding"/>
    <property type="evidence" value="ECO:0007669"/>
    <property type="project" value="UniProtKB-KW"/>
</dbReference>
<evidence type="ECO:0000313" key="4">
    <source>
        <dbReference type="Proteomes" id="UP000075604"/>
    </source>
</evidence>
<dbReference type="PROSITE" id="PS51819">
    <property type="entry name" value="VOC"/>
    <property type="match status" value="1"/>
</dbReference>
<keyword evidence="1" id="KW-0479">Metal-binding</keyword>
<dbReference type="InterPro" id="IPR029068">
    <property type="entry name" value="Glyas_Bleomycin-R_OHBP_Dase"/>
</dbReference>
<dbReference type="PANTHER" id="PTHR36110:SF4">
    <property type="entry name" value="RING-CLEAVING DIOXYGENASE MHQA-RELATED"/>
    <property type="match status" value="1"/>
</dbReference>
<gene>
    <name evidence="3" type="ORF">BE04_05910</name>
</gene>
<feature type="domain" description="VOC" evidence="2">
    <location>
        <begin position="11"/>
        <end position="150"/>
    </location>
</feature>
<comment type="caution">
    <text evidence="3">The sequence shown here is derived from an EMBL/GenBank/DDBJ whole genome shotgun (WGS) entry which is preliminary data.</text>
</comment>
<sequence length="187" mass="21183">MIVLHKGGTMGVHHIALAVRDLVATHRFYTEVMGFRLVKVMAVPYEGSRDGGWARHAFYQTSEPEGPLLTFWEVHEEAVRGRFRTDISTGLGLPAWVNHLAFTAPSSEFYSRMLARWLSHGHEVTEADHDFCRSIYTMDPNGIMVEFCQTLRPFSAEEVAEAERSLLDPMPPLELPRPAILHRPQVA</sequence>
<dbReference type="AlphaFoldDB" id="A0A150P3V4"/>
<protein>
    <recommendedName>
        <fullName evidence="2">VOC domain-containing protein</fullName>
    </recommendedName>
</protein>
<dbReference type="InterPro" id="IPR052537">
    <property type="entry name" value="Extradiol_RC_dioxygenase"/>
</dbReference>
<dbReference type="InterPro" id="IPR037523">
    <property type="entry name" value="VOC_core"/>
</dbReference>
<dbReference type="CDD" id="cd06587">
    <property type="entry name" value="VOC"/>
    <property type="match status" value="1"/>
</dbReference>
<dbReference type="Gene3D" id="3.10.180.10">
    <property type="entry name" value="2,3-Dihydroxybiphenyl 1,2-Dioxygenase, domain 1"/>
    <property type="match status" value="1"/>
</dbReference>
<evidence type="ECO:0000313" key="3">
    <source>
        <dbReference type="EMBL" id="KYF50306.1"/>
    </source>
</evidence>
<evidence type="ECO:0000259" key="2">
    <source>
        <dbReference type="PROSITE" id="PS51819"/>
    </source>
</evidence>
<dbReference type="Pfam" id="PF00903">
    <property type="entry name" value="Glyoxalase"/>
    <property type="match status" value="1"/>
</dbReference>
<organism evidence="3 4">
    <name type="scientific">Sorangium cellulosum</name>
    <name type="common">Polyangium cellulosum</name>
    <dbReference type="NCBI Taxonomy" id="56"/>
    <lineage>
        <taxon>Bacteria</taxon>
        <taxon>Pseudomonadati</taxon>
        <taxon>Myxococcota</taxon>
        <taxon>Polyangia</taxon>
        <taxon>Polyangiales</taxon>
        <taxon>Polyangiaceae</taxon>
        <taxon>Sorangium</taxon>
    </lineage>
</organism>
<dbReference type="InterPro" id="IPR018146">
    <property type="entry name" value="Glyoxalase_1_CS"/>
</dbReference>
<dbReference type="Proteomes" id="UP000075604">
    <property type="component" value="Unassembled WGS sequence"/>
</dbReference>
<dbReference type="InterPro" id="IPR004360">
    <property type="entry name" value="Glyas_Fos-R_dOase_dom"/>
</dbReference>
<dbReference type="GO" id="GO:0004462">
    <property type="term" value="F:lactoylglutathione lyase activity"/>
    <property type="evidence" value="ECO:0007669"/>
    <property type="project" value="InterPro"/>
</dbReference>
<dbReference type="EMBL" id="JELX01004130">
    <property type="protein sequence ID" value="KYF50306.1"/>
    <property type="molecule type" value="Genomic_DNA"/>
</dbReference>
<proteinExistence type="predicted"/>
<accession>A0A150P3V4</accession>
<reference evidence="3 4" key="1">
    <citation type="submission" date="2014-02" db="EMBL/GenBank/DDBJ databases">
        <title>The small core and large imbalanced accessory genome model reveals a collaborative survival strategy of Sorangium cellulosum strains in nature.</title>
        <authorList>
            <person name="Han K."/>
            <person name="Peng R."/>
            <person name="Blom J."/>
            <person name="Li Y.-Z."/>
        </authorList>
    </citation>
    <scope>NUCLEOTIDE SEQUENCE [LARGE SCALE GENOMIC DNA]</scope>
    <source>
        <strain evidence="3 4">So0157-18</strain>
    </source>
</reference>
<dbReference type="PROSITE" id="PS00934">
    <property type="entry name" value="GLYOXALASE_I_1"/>
    <property type="match status" value="1"/>
</dbReference>
<dbReference type="SUPFAM" id="SSF54593">
    <property type="entry name" value="Glyoxalase/Bleomycin resistance protein/Dihydroxybiphenyl dioxygenase"/>
    <property type="match status" value="1"/>
</dbReference>